<keyword evidence="1" id="KW-1133">Transmembrane helix</keyword>
<proteinExistence type="predicted"/>
<evidence type="ECO:0000313" key="3">
    <source>
        <dbReference type="Proteomes" id="UP000298390"/>
    </source>
</evidence>
<evidence type="ECO:0000313" key="2">
    <source>
        <dbReference type="EMBL" id="TFY61739.1"/>
    </source>
</evidence>
<accession>A0A4Y9YLB3</accession>
<dbReference type="AlphaFoldDB" id="A0A4Y9YLB3"/>
<protein>
    <submittedName>
        <fullName evidence="2">Uncharacterized protein</fullName>
    </submittedName>
</protein>
<gene>
    <name evidence="2" type="ORF">EVJ58_g4325</name>
</gene>
<dbReference type="Proteomes" id="UP000298390">
    <property type="component" value="Unassembled WGS sequence"/>
</dbReference>
<comment type="caution">
    <text evidence="2">The sequence shown here is derived from an EMBL/GenBank/DDBJ whole genome shotgun (WGS) entry which is preliminary data.</text>
</comment>
<name>A0A4Y9YLB3_9APHY</name>
<evidence type="ECO:0000256" key="1">
    <source>
        <dbReference type="SAM" id="Phobius"/>
    </source>
</evidence>
<organism evidence="2 3">
    <name type="scientific">Rhodofomes roseus</name>
    <dbReference type="NCBI Taxonomy" id="34475"/>
    <lineage>
        <taxon>Eukaryota</taxon>
        <taxon>Fungi</taxon>
        <taxon>Dikarya</taxon>
        <taxon>Basidiomycota</taxon>
        <taxon>Agaricomycotina</taxon>
        <taxon>Agaricomycetes</taxon>
        <taxon>Polyporales</taxon>
        <taxon>Rhodofomes</taxon>
    </lineage>
</organism>
<sequence>MSSQSTASGDSTVPWEVIYVDVVFVACVLGHAVSSQMPKRQIKELDEILDDTRSLLEMVIESGRLHDPQYIAETYKALRIMERHALDLKILTYRAGTPLQQLRAIIFGLLYDIYRLQNRAKNLRVNIAKSVPIEQYQSDVENNLQAPEKGPLV</sequence>
<keyword evidence="1" id="KW-0472">Membrane</keyword>
<keyword evidence="1" id="KW-0812">Transmembrane</keyword>
<reference evidence="2 3" key="1">
    <citation type="submission" date="2019-01" db="EMBL/GenBank/DDBJ databases">
        <title>Genome sequencing of the rare red list fungi Fomitopsis rosea.</title>
        <authorList>
            <person name="Buettner E."/>
            <person name="Kellner H."/>
        </authorList>
    </citation>
    <scope>NUCLEOTIDE SEQUENCE [LARGE SCALE GENOMIC DNA]</scope>
    <source>
        <strain evidence="2 3">DSM 105464</strain>
    </source>
</reference>
<feature type="transmembrane region" description="Helical" evidence="1">
    <location>
        <begin position="12"/>
        <end position="33"/>
    </location>
</feature>
<dbReference type="EMBL" id="SEKV01000195">
    <property type="protein sequence ID" value="TFY61739.1"/>
    <property type="molecule type" value="Genomic_DNA"/>
</dbReference>